<dbReference type="InterPro" id="IPR000182">
    <property type="entry name" value="GNAT_dom"/>
</dbReference>
<accession>A0AAW6CYS4</accession>
<dbReference type="InterPro" id="IPR050832">
    <property type="entry name" value="Bact_Acetyltransf"/>
</dbReference>
<dbReference type="CDD" id="cd04301">
    <property type="entry name" value="NAT_SF"/>
    <property type="match status" value="1"/>
</dbReference>
<dbReference type="PANTHER" id="PTHR43877">
    <property type="entry name" value="AMINOALKYLPHOSPHONATE N-ACETYLTRANSFERASE-RELATED-RELATED"/>
    <property type="match status" value="1"/>
</dbReference>
<sequence>MNIRKAKAADIDAIEKIYDDIHTAEEKGEQTTGWIRGVYPVRATAEAGLRRGDLYVMDDGGRLLGSAMINYIQVDVYKDGKWEYEAADDEVCVLHTLVISPCAKGRGCGRAFLKFYEDYALQHGCHELRIDTNERNTVARAMYKKHGYKEIGIVPTVFNGIPNVMLVMLEKRI</sequence>
<evidence type="ECO:0000313" key="4">
    <source>
        <dbReference type="EMBL" id="MDB8003870.1"/>
    </source>
</evidence>
<dbReference type="PANTHER" id="PTHR43877:SF2">
    <property type="entry name" value="AMINOALKYLPHOSPHONATE N-ACETYLTRANSFERASE-RELATED"/>
    <property type="match status" value="1"/>
</dbReference>
<dbReference type="InterPro" id="IPR016181">
    <property type="entry name" value="Acyl_CoA_acyltransferase"/>
</dbReference>
<evidence type="ECO:0000259" key="3">
    <source>
        <dbReference type="PROSITE" id="PS51186"/>
    </source>
</evidence>
<dbReference type="Pfam" id="PF00583">
    <property type="entry name" value="Acetyltransf_1"/>
    <property type="match status" value="1"/>
</dbReference>
<comment type="caution">
    <text evidence="4">The sequence shown here is derived from an EMBL/GenBank/DDBJ whole genome shotgun (WGS) entry which is preliminary data.</text>
</comment>
<evidence type="ECO:0000256" key="1">
    <source>
        <dbReference type="ARBA" id="ARBA00022679"/>
    </source>
</evidence>
<dbReference type="GO" id="GO:0016747">
    <property type="term" value="F:acyltransferase activity, transferring groups other than amino-acyl groups"/>
    <property type="evidence" value="ECO:0007669"/>
    <property type="project" value="InterPro"/>
</dbReference>
<dbReference type="EMBL" id="JAQLXW010000008">
    <property type="protein sequence ID" value="MDB8003870.1"/>
    <property type="molecule type" value="Genomic_DNA"/>
</dbReference>
<reference evidence="4" key="1">
    <citation type="submission" date="2023-01" db="EMBL/GenBank/DDBJ databases">
        <title>Human gut microbiome strain richness.</title>
        <authorList>
            <person name="Chen-Liaw A."/>
        </authorList>
    </citation>
    <scope>NUCLEOTIDE SEQUENCE</scope>
    <source>
        <strain evidence="4">1001283st1_G1_1001283B150217_161031</strain>
    </source>
</reference>
<evidence type="ECO:0000256" key="2">
    <source>
        <dbReference type="ARBA" id="ARBA00023315"/>
    </source>
</evidence>
<name>A0AAW6CYS4_9FIRM</name>
<organism evidence="4 5">
    <name type="scientific">[Eubacterium] siraeum</name>
    <dbReference type="NCBI Taxonomy" id="39492"/>
    <lineage>
        <taxon>Bacteria</taxon>
        <taxon>Bacillati</taxon>
        <taxon>Bacillota</taxon>
        <taxon>Clostridia</taxon>
        <taxon>Eubacteriales</taxon>
        <taxon>Oscillospiraceae</taxon>
        <taxon>Oscillospiraceae incertae sedis</taxon>
    </lineage>
</organism>
<gene>
    <name evidence="4" type="ORF">PNE09_07285</name>
</gene>
<dbReference type="PROSITE" id="PS51186">
    <property type="entry name" value="GNAT"/>
    <property type="match status" value="1"/>
</dbReference>
<dbReference type="AlphaFoldDB" id="A0AAW6CYS4"/>
<keyword evidence="1 4" id="KW-0808">Transferase</keyword>
<feature type="domain" description="N-acetyltransferase" evidence="3">
    <location>
        <begin position="1"/>
        <end position="170"/>
    </location>
</feature>
<keyword evidence="2 4" id="KW-0012">Acyltransferase</keyword>
<protein>
    <submittedName>
        <fullName evidence="4">GNAT family N-acetyltransferase</fullName>
        <ecNumber evidence="4">2.3.1.-</ecNumber>
    </submittedName>
</protein>
<dbReference type="Gene3D" id="3.40.630.30">
    <property type="match status" value="1"/>
</dbReference>
<evidence type="ECO:0000313" key="5">
    <source>
        <dbReference type="Proteomes" id="UP001210809"/>
    </source>
</evidence>
<dbReference type="EC" id="2.3.1.-" evidence="4"/>
<dbReference type="SUPFAM" id="SSF55729">
    <property type="entry name" value="Acyl-CoA N-acyltransferases (Nat)"/>
    <property type="match status" value="1"/>
</dbReference>
<proteinExistence type="predicted"/>
<dbReference type="Proteomes" id="UP001210809">
    <property type="component" value="Unassembled WGS sequence"/>
</dbReference>